<evidence type="ECO:0000256" key="1">
    <source>
        <dbReference type="ARBA" id="ARBA00023015"/>
    </source>
</evidence>
<dbReference type="SMART" id="SM00354">
    <property type="entry name" value="HTH_LACI"/>
    <property type="match status" value="1"/>
</dbReference>
<dbReference type="RefSeq" id="WP_370719605.1">
    <property type="nucleotide sequence ID" value="NZ_JBGGTQ010000006.1"/>
</dbReference>
<organism evidence="6 7">
    <name type="scientific">Kineococcus mangrovi</name>
    <dbReference type="NCBI Taxonomy" id="1660183"/>
    <lineage>
        <taxon>Bacteria</taxon>
        <taxon>Bacillati</taxon>
        <taxon>Actinomycetota</taxon>
        <taxon>Actinomycetes</taxon>
        <taxon>Kineosporiales</taxon>
        <taxon>Kineosporiaceae</taxon>
        <taxon>Kineococcus</taxon>
    </lineage>
</organism>
<comment type="caution">
    <text evidence="6">The sequence shown here is derived from an EMBL/GenBank/DDBJ whole genome shotgun (WGS) entry which is preliminary data.</text>
</comment>
<dbReference type="InterPro" id="IPR000843">
    <property type="entry name" value="HTH_LacI"/>
</dbReference>
<dbReference type="SUPFAM" id="SSF47413">
    <property type="entry name" value="lambda repressor-like DNA-binding domains"/>
    <property type="match status" value="1"/>
</dbReference>
<dbReference type="Gene3D" id="1.10.260.40">
    <property type="entry name" value="lambda repressor-like DNA-binding domains"/>
    <property type="match status" value="1"/>
</dbReference>
<dbReference type="PANTHER" id="PTHR30146">
    <property type="entry name" value="LACI-RELATED TRANSCRIPTIONAL REPRESSOR"/>
    <property type="match status" value="1"/>
</dbReference>
<dbReference type="PANTHER" id="PTHR30146:SF155">
    <property type="entry name" value="ALANINE RACEMASE"/>
    <property type="match status" value="1"/>
</dbReference>
<dbReference type="Gene3D" id="3.40.50.2300">
    <property type="match status" value="2"/>
</dbReference>
<protein>
    <submittedName>
        <fullName evidence="6">LacI family DNA-binding transcriptional regulator</fullName>
    </submittedName>
</protein>
<reference evidence="6 7" key="1">
    <citation type="submission" date="2024-07" db="EMBL/GenBank/DDBJ databases">
        <authorList>
            <person name="Thanompreechachai J."/>
            <person name="Duangmal K."/>
        </authorList>
    </citation>
    <scope>NUCLEOTIDE SEQUENCE [LARGE SCALE GENOMIC DNA]</scope>
    <source>
        <strain evidence="6 7">TBRC 1896</strain>
    </source>
</reference>
<evidence type="ECO:0000259" key="5">
    <source>
        <dbReference type="PROSITE" id="PS50932"/>
    </source>
</evidence>
<dbReference type="CDD" id="cd06267">
    <property type="entry name" value="PBP1_LacI_sugar_binding-like"/>
    <property type="match status" value="1"/>
</dbReference>
<evidence type="ECO:0000256" key="3">
    <source>
        <dbReference type="ARBA" id="ARBA00023163"/>
    </source>
</evidence>
<dbReference type="CDD" id="cd01392">
    <property type="entry name" value="HTH_LacI"/>
    <property type="match status" value="1"/>
</dbReference>
<proteinExistence type="predicted"/>
<dbReference type="GO" id="GO:0003677">
    <property type="term" value="F:DNA binding"/>
    <property type="evidence" value="ECO:0007669"/>
    <property type="project" value="UniProtKB-KW"/>
</dbReference>
<dbReference type="SUPFAM" id="SSF53822">
    <property type="entry name" value="Periplasmic binding protein-like I"/>
    <property type="match status" value="1"/>
</dbReference>
<keyword evidence="7" id="KW-1185">Reference proteome</keyword>
<name>A0ABV4I5S0_9ACTN</name>
<feature type="region of interest" description="Disordered" evidence="4">
    <location>
        <begin position="323"/>
        <end position="343"/>
    </location>
</feature>
<keyword evidence="1" id="KW-0805">Transcription regulation</keyword>
<evidence type="ECO:0000313" key="6">
    <source>
        <dbReference type="EMBL" id="MEZ0493360.1"/>
    </source>
</evidence>
<evidence type="ECO:0000313" key="7">
    <source>
        <dbReference type="Proteomes" id="UP001566476"/>
    </source>
</evidence>
<accession>A0ABV4I5S0</accession>
<sequence length="343" mass="35157">MTRPTIRSVAARAGVSKSLVSLVLQDSPKVSPERRAAVLAAVAELGYRPDPTARSLAQGRTRAIGLVLDDLRNPWFVDVLEGLRPVLHAAGLRPVLAEARSEPDAPRTFADLRVDGLVVIGTLPDLALVEEVAAEVPTVLAGTRLAADDPFGVDVVAGDDAAGVRLAVEHLVGLGHRRLAHVAGTGPVGDLRRSAFEGAARTGGAEVLVETGPLTEDGGHRAGRALLTRTDPPTAVLAANDASAVGVLAAAADLGVEVPGALSVAGYDDTSLARLRAVSLTSVDNAASEVGRLAARRLLDRLVDPDAPADLQLVAPRLVVRATTAPPAGGGPSTDAGPPDLRR</sequence>
<keyword evidence="2 6" id="KW-0238">DNA-binding</keyword>
<gene>
    <name evidence="6" type="ORF">AB2L28_14060</name>
</gene>
<dbReference type="Pfam" id="PF00356">
    <property type="entry name" value="LacI"/>
    <property type="match status" value="1"/>
</dbReference>
<dbReference type="PROSITE" id="PS50932">
    <property type="entry name" value="HTH_LACI_2"/>
    <property type="match status" value="1"/>
</dbReference>
<feature type="domain" description="HTH lacI-type" evidence="5">
    <location>
        <begin position="4"/>
        <end position="58"/>
    </location>
</feature>
<dbReference type="InterPro" id="IPR010982">
    <property type="entry name" value="Lambda_DNA-bd_dom_sf"/>
</dbReference>
<keyword evidence="3" id="KW-0804">Transcription</keyword>
<evidence type="ECO:0000256" key="4">
    <source>
        <dbReference type="SAM" id="MobiDB-lite"/>
    </source>
</evidence>
<dbReference type="InterPro" id="IPR046335">
    <property type="entry name" value="LacI/GalR-like_sensor"/>
</dbReference>
<dbReference type="InterPro" id="IPR028082">
    <property type="entry name" value="Peripla_BP_I"/>
</dbReference>
<dbReference type="EMBL" id="JBGGTQ010000006">
    <property type="protein sequence ID" value="MEZ0493360.1"/>
    <property type="molecule type" value="Genomic_DNA"/>
</dbReference>
<dbReference type="Proteomes" id="UP001566476">
    <property type="component" value="Unassembled WGS sequence"/>
</dbReference>
<evidence type="ECO:0000256" key="2">
    <source>
        <dbReference type="ARBA" id="ARBA00023125"/>
    </source>
</evidence>
<dbReference type="Pfam" id="PF13377">
    <property type="entry name" value="Peripla_BP_3"/>
    <property type="match status" value="1"/>
</dbReference>